<dbReference type="EMBL" id="JAAAHW010001868">
    <property type="protein sequence ID" value="KAF9993348.1"/>
    <property type="molecule type" value="Genomic_DNA"/>
</dbReference>
<keyword evidence="3" id="KW-1185">Reference proteome</keyword>
<reference evidence="2" key="1">
    <citation type="journal article" date="2020" name="Fungal Divers.">
        <title>Resolving the Mortierellaceae phylogeny through synthesis of multi-gene phylogenetics and phylogenomics.</title>
        <authorList>
            <person name="Vandepol N."/>
            <person name="Liber J."/>
            <person name="Desiro A."/>
            <person name="Na H."/>
            <person name="Kennedy M."/>
            <person name="Barry K."/>
            <person name="Grigoriev I.V."/>
            <person name="Miller A.N."/>
            <person name="O'Donnell K."/>
            <person name="Stajich J.E."/>
            <person name="Bonito G."/>
        </authorList>
    </citation>
    <scope>NUCLEOTIDE SEQUENCE</scope>
    <source>
        <strain evidence="2">MES-2147</strain>
    </source>
</reference>
<name>A0A9P6MDG9_9FUNG</name>
<comment type="caution">
    <text evidence="2">The sequence shown here is derived from an EMBL/GenBank/DDBJ whole genome shotgun (WGS) entry which is preliminary data.</text>
</comment>
<proteinExistence type="predicted"/>
<evidence type="ECO:0000313" key="2">
    <source>
        <dbReference type="EMBL" id="KAF9993348.1"/>
    </source>
</evidence>
<sequence length="196" mass="20018">MIKDVLAMTGAIDSEEFAKFEAEYSLLNSGVSANNNNNGTSSRAVGGGRNSGSGNSNNGGANSGGQPMAALWADGSSEGSHGLPSPIGTVNGHMFSSARRGLDSGFDSNGSNGLLSDSKGGISEYSQWNSGFALDQAMYPSPTSSSSSRQGQMVGSTSGFLNSFFVGPDVRAATSPYLQATPNPQQLPFEYSSFGG</sequence>
<dbReference type="AlphaFoldDB" id="A0A9P6MDG9"/>
<protein>
    <submittedName>
        <fullName evidence="2">Uncharacterized protein</fullName>
    </submittedName>
</protein>
<dbReference type="Proteomes" id="UP000749646">
    <property type="component" value="Unassembled WGS sequence"/>
</dbReference>
<feature type="compositionally biased region" description="Low complexity" evidence="1">
    <location>
        <begin position="31"/>
        <end position="44"/>
    </location>
</feature>
<feature type="non-terminal residue" evidence="2">
    <location>
        <position position="1"/>
    </location>
</feature>
<organism evidence="2 3">
    <name type="scientific">Modicella reniformis</name>
    <dbReference type="NCBI Taxonomy" id="1440133"/>
    <lineage>
        <taxon>Eukaryota</taxon>
        <taxon>Fungi</taxon>
        <taxon>Fungi incertae sedis</taxon>
        <taxon>Mucoromycota</taxon>
        <taxon>Mortierellomycotina</taxon>
        <taxon>Mortierellomycetes</taxon>
        <taxon>Mortierellales</taxon>
        <taxon>Mortierellaceae</taxon>
        <taxon>Modicella</taxon>
    </lineage>
</organism>
<dbReference type="OrthoDB" id="2485688at2759"/>
<gene>
    <name evidence="2" type="ORF">BGZ65_011140</name>
</gene>
<evidence type="ECO:0000313" key="3">
    <source>
        <dbReference type="Proteomes" id="UP000749646"/>
    </source>
</evidence>
<feature type="region of interest" description="Disordered" evidence="1">
    <location>
        <begin position="31"/>
        <end position="94"/>
    </location>
</feature>
<accession>A0A9P6MDG9</accession>
<evidence type="ECO:0000256" key="1">
    <source>
        <dbReference type="SAM" id="MobiDB-lite"/>
    </source>
</evidence>